<dbReference type="STRING" id="897.B2D07_13200"/>
<dbReference type="EMBL" id="ATHJ01000059">
    <property type="protein sequence ID" value="EPR43038.1"/>
    <property type="molecule type" value="Genomic_DNA"/>
</dbReference>
<organism evidence="1 2">
    <name type="scientific">Desulfococcus multivorans DSM 2059</name>
    <dbReference type="NCBI Taxonomy" id="1121405"/>
    <lineage>
        <taxon>Bacteria</taxon>
        <taxon>Pseudomonadati</taxon>
        <taxon>Thermodesulfobacteriota</taxon>
        <taxon>Desulfobacteria</taxon>
        <taxon>Desulfobacterales</taxon>
        <taxon>Desulfococcaceae</taxon>
        <taxon>Desulfococcus</taxon>
    </lineage>
</organism>
<protein>
    <submittedName>
        <fullName evidence="1">Base plate protein, bacteriophage T4</fullName>
    </submittedName>
</protein>
<dbReference type="RefSeq" id="WP_020875751.1">
    <property type="nucleotide sequence ID" value="NZ_ATHJ01000059.1"/>
</dbReference>
<evidence type="ECO:0000313" key="1">
    <source>
        <dbReference type="EMBL" id="EPR43038.1"/>
    </source>
</evidence>
<dbReference type="AlphaFoldDB" id="S7VEY6"/>
<accession>S7VEY6</accession>
<proteinExistence type="predicted"/>
<dbReference type="InterPro" id="IPR024364">
    <property type="entry name" value="Baseplate_phage_T4-like"/>
</dbReference>
<dbReference type="OrthoDB" id="283948at2"/>
<sequence>MRGYPDIAALDVRLPNGLWLDEQCLQTAGLRPPTGYDEAHLLALKGCVSPARWTSEVLARCVTHIGTLHPVSLEDVQSLTVGDREALLLHLRRLSFGETLSCMSDCSACGEKLSIDLQISQLLLPQTKNPAYWYRAGLPGSKVQATFRLPTGADQEAIAELAAQDPSAAAGMLMKACLHSLTDGDVQLEILPEDAVGDLAKLIAERDPQAELILNSACPECGHQFDVLLDVGTFFAEEINHRLPYLYREVHLMAWHYHWSESEILSMTRSHRRIYLDLLDETLREATP</sequence>
<evidence type="ECO:0000313" key="2">
    <source>
        <dbReference type="Proteomes" id="UP000014977"/>
    </source>
</evidence>
<dbReference type="Pfam" id="PF12322">
    <property type="entry name" value="T4_baseplate"/>
    <property type="match status" value="1"/>
</dbReference>
<comment type="caution">
    <text evidence="1">The sequence shown here is derived from an EMBL/GenBank/DDBJ whole genome shotgun (WGS) entry which is preliminary data.</text>
</comment>
<keyword evidence="2" id="KW-1185">Reference proteome</keyword>
<dbReference type="eggNOG" id="ENOG502ZWTD">
    <property type="taxonomic scope" value="Bacteria"/>
</dbReference>
<dbReference type="Proteomes" id="UP000014977">
    <property type="component" value="Unassembled WGS sequence"/>
</dbReference>
<name>S7VEY6_DESML</name>
<reference evidence="1 2" key="1">
    <citation type="journal article" date="2013" name="Genome Announc.">
        <title>Draft genome sequences for three mercury-methylating, sulfate-reducing bacteria.</title>
        <authorList>
            <person name="Brown S.D."/>
            <person name="Hurt R.A.Jr."/>
            <person name="Gilmour C.C."/>
            <person name="Elias D.A."/>
        </authorList>
    </citation>
    <scope>NUCLEOTIDE SEQUENCE [LARGE SCALE GENOMIC DNA]</scope>
    <source>
        <strain evidence="1 2">DSM 2059</strain>
    </source>
</reference>
<gene>
    <name evidence="1" type="ORF">dsmv_1404</name>
</gene>